<dbReference type="Pfam" id="PF01740">
    <property type="entry name" value="STAS"/>
    <property type="match status" value="1"/>
</dbReference>
<dbReference type="OrthoDB" id="287590at2"/>
<comment type="caution">
    <text evidence="2">The sequence shown here is derived from an EMBL/GenBank/DDBJ whole genome shotgun (WGS) entry which is preliminary data.</text>
</comment>
<evidence type="ECO:0000313" key="2">
    <source>
        <dbReference type="EMBL" id="TWU27429.1"/>
    </source>
</evidence>
<protein>
    <submittedName>
        <fullName evidence="2">STAS domain protein</fullName>
    </submittedName>
</protein>
<accession>A0A5C6CXR6</accession>
<dbReference type="CDD" id="cd07043">
    <property type="entry name" value="STAS_anti-anti-sigma_factors"/>
    <property type="match status" value="1"/>
</dbReference>
<organism evidence="2 3">
    <name type="scientific">Bythopirellula polymerisocia</name>
    <dbReference type="NCBI Taxonomy" id="2528003"/>
    <lineage>
        <taxon>Bacteria</taxon>
        <taxon>Pseudomonadati</taxon>
        <taxon>Planctomycetota</taxon>
        <taxon>Planctomycetia</taxon>
        <taxon>Pirellulales</taxon>
        <taxon>Lacipirellulaceae</taxon>
        <taxon>Bythopirellula</taxon>
    </lineage>
</organism>
<dbReference type="PANTHER" id="PTHR33495">
    <property type="entry name" value="ANTI-SIGMA FACTOR ANTAGONIST TM_1081-RELATED-RELATED"/>
    <property type="match status" value="1"/>
</dbReference>
<dbReference type="EMBL" id="SJPS01000003">
    <property type="protein sequence ID" value="TWU27429.1"/>
    <property type="molecule type" value="Genomic_DNA"/>
</dbReference>
<dbReference type="PROSITE" id="PS50801">
    <property type="entry name" value="STAS"/>
    <property type="match status" value="1"/>
</dbReference>
<dbReference type="InterPro" id="IPR002645">
    <property type="entry name" value="STAS_dom"/>
</dbReference>
<keyword evidence="3" id="KW-1185">Reference proteome</keyword>
<dbReference type="RefSeq" id="WP_146450641.1">
    <property type="nucleotide sequence ID" value="NZ_SJPS01000003.1"/>
</dbReference>
<dbReference type="GO" id="GO:0043856">
    <property type="term" value="F:anti-sigma factor antagonist activity"/>
    <property type="evidence" value="ECO:0007669"/>
    <property type="project" value="TreeGrafter"/>
</dbReference>
<dbReference type="PANTHER" id="PTHR33495:SF2">
    <property type="entry name" value="ANTI-SIGMA FACTOR ANTAGONIST TM_1081-RELATED"/>
    <property type="match status" value="1"/>
</dbReference>
<sequence>MPIQTTSKDGILTIQILDDRLVEPVVLERLFEDLNTAVNKSTEDRVIIDFSPVQFMASSALSKLVGLNKKSKEYNAKLKLSGICPEILEVFKITKLNKVFDIANDEAAARKAFNKTGLFR</sequence>
<feature type="domain" description="STAS" evidence="1">
    <location>
        <begin position="28"/>
        <end position="116"/>
    </location>
</feature>
<name>A0A5C6CXR6_9BACT</name>
<evidence type="ECO:0000259" key="1">
    <source>
        <dbReference type="PROSITE" id="PS50801"/>
    </source>
</evidence>
<reference evidence="2 3" key="1">
    <citation type="submission" date="2019-02" db="EMBL/GenBank/DDBJ databases">
        <title>Deep-cultivation of Planctomycetes and their phenomic and genomic characterization uncovers novel biology.</title>
        <authorList>
            <person name="Wiegand S."/>
            <person name="Jogler M."/>
            <person name="Boedeker C."/>
            <person name="Pinto D."/>
            <person name="Vollmers J."/>
            <person name="Rivas-Marin E."/>
            <person name="Kohn T."/>
            <person name="Peeters S.H."/>
            <person name="Heuer A."/>
            <person name="Rast P."/>
            <person name="Oberbeckmann S."/>
            <person name="Bunk B."/>
            <person name="Jeske O."/>
            <person name="Meyerdierks A."/>
            <person name="Storesund J.E."/>
            <person name="Kallscheuer N."/>
            <person name="Luecker S."/>
            <person name="Lage O.M."/>
            <person name="Pohl T."/>
            <person name="Merkel B.J."/>
            <person name="Hornburger P."/>
            <person name="Mueller R.-W."/>
            <person name="Bruemmer F."/>
            <person name="Labrenz M."/>
            <person name="Spormann A.M."/>
            <person name="Op Den Camp H."/>
            <person name="Overmann J."/>
            <person name="Amann R."/>
            <person name="Jetten M.S.M."/>
            <person name="Mascher T."/>
            <person name="Medema M.H."/>
            <person name="Devos D.P."/>
            <person name="Kaster A.-K."/>
            <person name="Ovreas L."/>
            <person name="Rohde M."/>
            <person name="Galperin M.Y."/>
            <person name="Jogler C."/>
        </authorList>
    </citation>
    <scope>NUCLEOTIDE SEQUENCE [LARGE SCALE GENOMIC DNA]</scope>
    <source>
        <strain evidence="2 3">Pla144</strain>
    </source>
</reference>
<dbReference type="SUPFAM" id="SSF52091">
    <property type="entry name" value="SpoIIaa-like"/>
    <property type="match status" value="1"/>
</dbReference>
<evidence type="ECO:0000313" key="3">
    <source>
        <dbReference type="Proteomes" id="UP000318437"/>
    </source>
</evidence>
<proteinExistence type="predicted"/>
<dbReference type="AlphaFoldDB" id="A0A5C6CXR6"/>
<gene>
    <name evidence="2" type="ORF">Pla144_22020</name>
</gene>
<dbReference type="Proteomes" id="UP000318437">
    <property type="component" value="Unassembled WGS sequence"/>
</dbReference>
<dbReference type="InterPro" id="IPR036513">
    <property type="entry name" value="STAS_dom_sf"/>
</dbReference>
<dbReference type="Gene3D" id="3.30.750.24">
    <property type="entry name" value="STAS domain"/>
    <property type="match status" value="1"/>
</dbReference>